<evidence type="ECO:0000256" key="8">
    <source>
        <dbReference type="ARBA" id="ARBA00023210"/>
    </source>
</evidence>
<dbReference type="PANTHER" id="PTHR11649:SF13">
    <property type="entry name" value="ENGB-TYPE G DOMAIN-CONTAINING PROTEIN"/>
    <property type="match status" value="1"/>
</dbReference>
<dbReference type="Gene3D" id="3.40.50.300">
    <property type="entry name" value="P-loop containing nucleotide triphosphate hydrolases"/>
    <property type="match status" value="1"/>
</dbReference>
<evidence type="ECO:0000259" key="11">
    <source>
        <dbReference type="PROSITE" id="PS51706"/>
    </source>
</evidence>
<evidence type="ECO:0000313" key="13">
    <source>
        <dbReference type="Proteomes" id="UP001557484"/>
    </source>
</evidence>
<evidence type="ECO:0000313" key="12">
    <source>
        <dbReference type="EMBL" id="MEX1664130.1"/>
    </source>
</evidence>
<keyword evidence="3 10" id="KW-0132">Cell division</keyword>
<dbReference type="InterPro" id="IPR006073">
    <property type="entry name" value="GTP-bd"/>
</dbReference>
<dbReference type="HAMAP" id="MF_00321">
    <property type="entry name" value="GTPase_EngB"/>
    <property type="match status" value="1"/>
</dbReference>
<evidence type="ECO:0000256" key="2">
    <source>
        <dbReference type="ARBA" id="ARBA00009638"/>
    </source>
</evidence>
<keyword evidence="4" id="KW-0479">Metal-binding</keyword>
<evidence type="ECO:0000256" key="1">
    <source>
        <dbReference type="ARBA" id="ARBA00001946"/>
    </source>
</evidence>
<keyword evidence="5 10" id="KW-0547">Nucleotide-binding</keyword>
<evidence type="ECO:0000256" key="10">
    <source>
        <dbReference type="HAMAP-Rule" id="MF_00321"/>
    </source>
</evidence>
<keyword evidence="8 10" id="KW-0717">Septation</keyword>
<evidence type="ECO:0000256" key="7">
    <source>
        <dbReference type="ARBA" id="ARBA00023134"/>
    </source>
</evidence>
<dbReference type="NCBIfam" id="TIGR03598">
    <property type="entry name" value="GTPase_YsxC"/>
    <property type="match status" value="1"/>
</dbReference>
<dbReference type="Proteomes" id="UP001557484">
    <property type="component" value="Unassembled WGS sequence"/>
</dbReference>
<organism evidence="12 13">
    <name type="scientific">Zhongshania arctica</name>
    <dbReference type="NCBI Taxonomy" id="3238302"/>
    <lineage>
        <taxon>Bacteria</taxon>
        <taxon>Pseudomonadati</taxon>
        <taxon>Pseudomonadota</taxon>
        <taxon>Gammaproteobacteria</taxon>
        <taxon>Cellvibrionales</taxon>
        <taxon>Spongiibacteraceae</taxon>
        <taxon>Zhongshania</taxon>
    </lineage>
</organism>
<dbReference type="InterPro" id="IPR027417">
    <property type="entry name" value="P-loop_NTPase"/>
</dbReference>
<proteinExistence type="inferred from homology"/>
<feature type="domain" description="EngB-type G" evidence="11">
    <location>
        <begin position="28"/>
        <end position="204"/>
    </location>
</feature>
<evidence type="ECO:0000256" key="9">
    <source>
        <dbReference type="ARBA" id="ARBA00023306"/>
    </source>
</evidence>
<keyword evidence="9 10" id="KW-0131">Cell cycle</keyword>
<dbReference type="InterPro" id="IPR030393">
    <property type="entry name" value="G_ENGB_dom"/>
</dbReference>
<dbReference type="EMBL" id="JBFRYB010000001">
    <property type="protein sequence ID" value="MEX1664130.1"/>
    <property type="molecule type" value="Genomic_DNA"/>
</dbReference>
<evidence type="ECO:0000256" key="4">
    <source>
        <dbReference type="ARBA" id="ARBA00022723"/>
    </source>
</evidence>
<keyword evidence="13" id="KW-1185">Reference proteome</keyword>
<comment type="caution">
    <text evidence="12">The sequence shown here is derived from an EMBL/GenBank/DDBJ whole genome shotgun (WGS) entry which is preliminary data.</text>
</comment>
<keyword evidence="7 10" id="KW-0342">GTP-binding</keyword>
<dbReference type="PROSITE" id="PS51706">
    <property type="entry name" value="G_ENGB"/>
    <property type="match status" value="1"/>
</dbReference>
<name>A0ABV3TS75_9GAMM</name>
<evidence type="ECO:0000256" key="5">
    <source>
        <dbReference type="ARBA" id="ARBA00022741"/>
    </source>
</evidence>
<dbReference type="SUPFAM" id="SSF52540">
    <property type="entry name" value="P-loop containing nucleoside triphosphate hydrolases"/>
    <property type="match status" value="1"/>
</dbReference>
<dbReference type="InterPro" id="IPR019987">
    <property type="entry name" value="GTP-bd_ribosome_bio_YsxC"/>
</dbReference>
<dbReference type="PANTHER" id="PTHR11649">
    <property type="entry name" value="MSS1/TRME-RELATED GTP-BINDING PROTEIN"/>
    <property type="match status" value="1"/>
</dbReference>
<evidence type="ECO:0000256" key="6">
    <source>
        <dbReference type="ARBA" id="ARBA00022842"/>
    </source>
</evidence>
<sequence>MDSSPALNYRRASYLKSSPDLMRCPDDSGAEVAFAGRSNAGKSSAINRLTENKKLAKTSKTPGRTQLLNFFILDDSGRQRLVDLPGYGFAKVPLAVKNEWQRNLEAYLQKRESLSGMVLMMDIRHPLTDFDRQMVSWATKSAMPIHILLTKADKLKRGPASATLLTVRKDLAEYGDLISVQLFSAHNGDGLQALRSQLDKWLDIPAIENIDGPEITEPQSDSNI</sequence>
<gene>
    <name evidence="12" type="primary">yihA</name>
    <name evidence="10" type="synonym">engB</name>
    <name evidence="12" type="ORF">AB4875_01455</name>
</gene>
<reference evidence="12 13" key="1">
    <citation type="journal article" date="2011" name="Int. J. Syst. Evol. Microbiol.">
        <title>Zhongshania antarctica gen. nov., sp. nov. and Zhongshania guokunii sp. nov., gammaproteobacteria respectively isolated from coastal attached (fast) ice and surface seawater of the Antarctic.</title>
        <authorList>
            <person name="Li H.J."/>
            <person name="Zhang X.Y."/>
            <person name="Chen C.X."/>
            <person name="Zhang Y.J."/>
            <person name="Gao Z.M."/>
            <person name="Yu Y."/>
            <person name="Chen X.L."/>
            <person name="Chen B."/>
            <person name="Zhang Y.Z."/>
        </authorList>
    </citation>
    <scope>NUCLEOTIDE SEQUENCE [LARGE SCALE GENOMIC DNA]</scope>
    <source>
        <strain evidence="12 13">R06B22</strain>
    </source>
</reference>
<comment type="similarity">
    <text evidence="2 10">Belongs to the TRAFAC class TrmE-Era-EngA-EngB-Septin-like GTPase superfamily. EngB GTPase family.</text>
</comment>
<dbReference type="Pfam" id="PF01926">
    <property type="entry name" value="MMR_HSR1"/>
    <property type="match status" value="1"/>
</dbReference>
<dbReference type="CDD" id="cd01876">
    <property type="entry name" value="YihA_EngB"/>
    <property type="match status" value="1"/>
</dbReference>
<evidence type="ECO:0000256" key="3">
    <source>
        <dbReference type="ARBA" id="ARBA00022618"/>
    </source>
</evidence>
<comment type="cofactor">
    <cofactor evidence="1">
        <name>Mg(2+)</name>
        <dbReference type="ChEBI" id="CHEBI:18420"/>
    </cofactor>
</comment>
<protein>
    <recommendedName>
        <fullName evidence="10">Probable GTP-binding protein EngB</fullName>
    </recommendedName>
</protein>
<keyword evidence="6" id="KW-0460">Magnesium</keyword>
<accession>A0ABV3TS75</accession>
<comment type="function">
    <text evidence="10">Necessary for normal cell division and for the maintenance of normal septation.</text>
</comment>
<dbReference type="RefSeq" id="WP_368374256.1">
    <property type="nucleotide sequence ID" value="NZ_JBFRYB010000001.1"/>
</dbReference>